<accession>A0A6C0UC29</accession>
<dbReference type="InterPro" id="IPR000086">
    <property type="entry name" value="NUDIX_hydrolase_dom"/>
</dbReference>
<dbReference type="PANTHER" id="PTHR43736">
    <property type="entry name" value="ADP-RIBOSE PYROPHOSPHATASE"/>
    <property type="match status" value="1"/>
</dbReference>
<organism evidence="3 4">
    <name type="scientific">Kineobactrum salinum</name>
    <dbReference type="NCBI Taxonomy" id="2708301"/>
    <lineage>
        <taxon>Bacteria</taxon>
        <taxon>Pseudomonadati</taxon>
        <taxon>Pseudomonadota</taxon>
        <taxon>Gammaproteobacteria</taxon>
        <taxon>Cellvibrionales</taxon>
        <taxon>Halieaceae</taxon>
        <taxon>Kineobactrum</taxon>
    </lineage>
</organism>
<evidence type="ECO:0000313" key="4">
    <source>
        <dbReference type="Proteomes" id="UP000477680"/>
    </source>
</evidence>
<dbReference type="CDD" id="cd04673">
    <property type="entry name" value="NUDIX_ADPRase"/>
    <property type="match status" value="1"/>
</dbReference>
<protein>
    <submittedName>
        <fullName evidence="3">NUDIX hydrolase</fullName>
    </submittedName>
</protein>
<evidence type="ECO:0000259" key="2">
    <source>
        <dbReference type="PROSITE" id="PS51462"/>
    </source>
</evidence>
<dbReference type="SUPFAM" id="SSF55811">
    <property type="entry name" value="Nudix"/>
    <property type="match status" value="1"/>
</dbReference>
<name>A0A6C0UC29_9GAMM</name>
<dbReference type="EMBL" id="CP048711">
    <property type="protein sequence ID" value="QIB67664.1"/>
    <property type="molecule type" value="Genomic_DNA"/>
</dbReference>
<gene>
    <name evidence="3" type="ORF">G3T16_12465</name>
</gene>
<dbReference type="InterPro" id="IPR015797">
    <property type="entry name" value="NUDIX_hydrolase-like_dom_sf"/>
</dbReference>
<feature type="domain" description="Nudix hydrolase" evidence="2">
    <location>
        <begin position="2"/>
        <end position="135"/>
    </location>
</feature>
<sequence>MERPIAASIAVLIRGGEVLLVRRGNRPDAGIWGFPGGKVEFGESIEQASIRELLEETGVHGEARQVITALDVFDRNPGEGLRQHFILIAVLCRWISGDPLAADDAVDARWFPVQDLDTAGLAMSSGVVRVLRQAQLLAADGPGQ</sequence>
<evidence type="ECO:0000313" key="3">
    <source>
        <dbReference type="EMBL" id="QIB67664.1"/>
    </source>
</evidence>
<dbReference type="InterPro" id="IPR020476">
    <property type="entry name" value="Nudix_hydrolase"/>
</dbReference>
<dbReference type="PRINTS" id="PR00502">
    <property type="entry name" value="NUDIXFAMILY"/>
</dbReference>
<dbReference type="Pfam" id="PF00293">
    <property type="entry name" value="NUDIX"/>
    <property type="match status" value="1"/>
</dbReference>
<dbReference type="KEGG" id="kim:G3T16_12465"/>
<keyword evidence="4" id="KW-1185">Reference proteome</keyword>
<dbReference type="GO" id="GO:0016787">
    <property type="term" value="F:hydrolase activity"/>
    <property type="evidence" value="ECO:0007669"/>
    <property type="project" value="UniProtKB-KW"/>
</dbReference>
<proteinExistence type="predicted"/>
<dbReference type="Proteomes" id="UP000477680">
    <property type="component" value="Chromosome"/>
</dbReference>
<keyword evidence="1 3" id="KW-0378">Hydrolase</keyword>
<dbReference type="PANTHER" id="PTHR43736:SF1">
    <property type="entry name" value="DIHYDRONEOPTERIN TRIPHOSPHATE DIPHOSPHATASE"/>
    <property type="match status" value="1"/>
</dbReference>
<dbReference type="PROSITE" id="PS51462">
    <property type="entry name" value="NUDIX"/>
    <property type="match status" value="1"/>
</dbReference>
<dbReference type="AlphaFoldDB" id="A0A6C0UC29"/>
<evidence type="ECO:0000256" key="1">
    <source>
        <dbReference type="ARBA" id="ARBA00022801"/>
    </source>
</evidence>
<reference evidence="3 4" key="1">
    <citation type="submission" date="2020-02" db="EMBL/GenBank/DDBJ databases">
        <title>Genome sequencing for Kineobactrum sp. M2.</title>
        <authorList>
            <person name="Park S.-J."/>
        </authorList>
    </citation>
    <scope>NUCLEOTIDE SEQUENCE [LARGE SCALE GENOMIC DNA]</scope>
    <source>
        <strain evidence="3 4">M2</strain>
    </source>
</reference>
<dbReference type="Gene3D" id="3.90.79.10">
    <property type="entry name" value="Nucleoside Triphosphate Pyrophosphohydrolase"/>
    <property type="match status" value="1"/>
</dbReference>